<organism evidence="1 2">
    <name type="scientific">Manihot esculenta</name>
    <name type="common">Cassava</name>
    <name type="synonym">Jatropha manihot</name>
    <dbReference type="NCBI Taxonomy" id="3983"/>
    <lineage>
        <taxon>Eukaryota</taxon>
        <taxon>Viridiplantae</taxon>
        <taxon>Streptophyta</taxon>
        <taxon>Embryophyta</taxon>
        <taxon>Tracheophyta</taxon>
        <taxon>Spermatophyta</taxon>
        <taxon>Magnoliopsida</taxon>
        <taxon>eudicotyledons</taxon>
        <taxon>Gunneridae</taxon>
        <taxon>Pentapetalae</taxon>
        <taxon>rosids</taxon>
        <taxon>fabids</taxon>
        <taxon>Malpighiales</taxon>
        <taxon>Euphorbiaceae</taxon>
        <taxon>Crotonoideae</taxon>
        <taxon>Manihoteae</taxon>
        <taxon>Manihot</taxon>
    </lineage>
</organism>
<gene>
    <name evidence="1" type="ORF">MANES_18G105002v8</name>
</gene>
<evidence type="ECO:0000313" key="1">
    <source>
        <dbReference type="EMBL" id="KAG8633439.1"/>
    </source>
</evidence>
<proteinExistence type="predicted"/>
<reference evidence="2" key="1">
    <citation type="journal article" date="2016" name="Nat. Biotechnol.">
        <title>Sequencing wild and cultivated cassava and related species reveals extensive interspecific hybridization and genetic diversity.</title>
        <authorList>
            <person name="Bredeson J.V."/>
            <person name="Lyons J.B."/>
            <person name="Prochnik S.E."/>
            <person name="Wu G.A."/>
            <person name="Ha C.M."/>
            <person name="Edsinger-Gonzales E."/>
            <person name="Grimwood J."/>
            <person name="Schmutz J."/>
            <person name="Rabbi I.Y."/>
            <person name="Egesi C."/>
            <person name="Nauluvula P."/>
            <person name="Lebot V."/>
            <person name="Ndunguru J."/>
            <person name="Mkamilo G."/>
            <person name="Bart R.S."/>
            <person name="Setter T.L."/>
            <person name="Gleadow R.M."/>
            <person name="Kulakow P."/>
            <person name="Ferguson M.E."/>
            <person name="Rounsley S."/>
            <person name="Rokhsar D.S."/>
        </authorList>
    </citation>
    <scope>NUCLEOTIDE SEQUENCE [LARGE SCALE GENOMIC DNA]</scope>
    <source>
        <strain evidence="2">cv. AM560-2</strain>
    </source>
</reference>
<keyword evidence="2" id="KW-1185">Reference proteome</keyword>
<protein>
    <submittedName>
        <fullName evidence="1">Uncharacterized protein</fullName>
    </submittedName>
</protein>
<name>A0ACB7FZL4_MANES</name>
<accession>A0ACB7FZL4</accession>
<dbReference type="Proteomes" id="UP000091857">
    <property type="component" value="Chromosome 18"/>
</dbReference>
<dbReference type="EMBL" id="CM004404">
    <property type="protein sequence ID" value="KAG8633439.1"/>
    <property type="molecule type" value="Genomic_DNA"/>
</dbReference>
<sequence length="506" mass="56261">MATIGVSGSESPESIQTSLLNVVVEGFVDYRGLPTYRSNSWGWTSASFILVSPFIADSCLGRYRTIVVGCVICILGLGLLTLSTTISSFSASSGPFQVVFFFFSLYLVAFGQGGYKPCVQAFGADQFDERDPKESIDKNSFFNWWYFSMCSGILVARLILIYIQDNLNWTFGFGIPCIVMVIALFIFLLGSKTYRYSIKVEEKSAFQRIRQVFVATIRNWRSSSAIALEEEACQSLPHHSSDQFMFLNKALFECSLNEVEEAKAVLRLIPIWALCLIFGVADAQFSTLCTKQGATMDRSISPGFDIPPASLQSLISITIILFIPTYDRIIVPIARNLTKNPSGITMLQRIGTGMVFSALSVAIAAIVEMKRLKVAREYGLVNKPNVTVPMSIWWLIPQYVLDGVADGLTSVGMQEFFYDQVPGELRSVGVSLYISTSGMGRFISSFLISIIERLTGGEGCDSWFANNLNGAHLDYFYWLLAGLSTIQLVVYLYFAKNYVYKREGTN</sequence>
<evidence type="ECO:0000313" key="2">
    <source>
        <dbReference type="Proteomes" id="UP000091857"/>
    </source>
</evidence>
<comment type="caution">
    <text evidence="1">The sequence shown here is derived from an EMBL/GenBank/DDBJ whole genome shotgun (WGS) entry which is preliminary data.</text>
</comment>